<sequence length="90" mass="9640">MDETYEEVLLSVSSEIPLRDSGGVSTGGSACRRRGGPECGTASTGLLGFPQWLPGANGITRHSLKVRAQTWTVSHRRLAAEKRIARTSSL</sequence>
<keyword evidence="2" id="KW-1185">Reference proteome</keyword>
<dbReference type="Proteomes" id="UP000314294">
    <property type="component" value="Unassembled WGS sequence"/>
</dbReference>
<accession>A0A4Z2HRQ6</accession>
<reference evidence="1 2" key="1">
    <citation type="submission" date="2019-03" db="EMBL/GenBank/DDBJ databases">
        <title>First draft genome of Liparis tanakae, snailfish: a comprehensive survey of snailfish specific genes.</title>
        <authorList>
            <person name="Kim W."/>
            <person name="Song I."/>
            <person name="Jeong J.-H."/>
            <person name="Kim D."/>
            <person name="Kim S."/>
            <person name="Ryu S."/>
            <person name="Song J.Y."/>
            <person name="Lee S.K."/>
        </authorList>
    </citation>
    <scope>NUCLEOTIDE SEQUENCE [LARGE SCALE GENOMIC DNA]</scope>
    <source>
        <tissue evidence="1">Muscle</tissue>
    </source>
</reference>
<proteinExistence type="predicted"/>
<name>A0A4Z2HRQ6_9TELE</name>
<gene>
    <name evidence="1" type="ORF">EYF80_021573</name>
</gene>
<evidence type="ECO:0000313" key="1">
    <source>
        <dbReference type="EMBL" id="TNN68251.1"/>
    </source>
</evidence>
<dbReference type="AlphaFoldDB" id="A0A4Z2HRQ6"/>
<evidence type="ECO:0000313" key="2">
    <source>
        <dbReference type="Proteomes" id="UP000314294"/>
    </source>
</evidence>
<comment type="caution">
    <text evidence="1">The sequence shown here is derived from an EMBL/GenBank/DDBJ whole genome shotgun (WGS) entry which is preliminary data.</text>
</comment>
<protein>
    <submittedName>
        <fullName evidence="1">Uncharacterized protein</fullName>
    </submittedName>
</protein>
<dbReference type="EMBL" id="SRLO01000193">
    <property type="protein sequence ID" value="TNN68251.1"/>
    <property type="molecule type" value="Genomic_DNA"/>
</dbReference>
<organism evidence="1 2">
    <name type="scientific">Liparis tanakae</name>
    <name type="common">Tanaka's snailfish</name>
    <dbReference type="NCBI Taxonomy" id="230148"/>
    <lineage>
        <taxon>Eukaryota</taxon>
        <taxon>Metazoa</taxon>
        <taxon>Chordata</taxon>
        <taxon>Craniata</taxon>
        <taxon>Vertebrata</taxon>
        <taxon>Euteleostomi</taxon>
        <taxon>Actinopterygii</taxon>
        <taxon>Neopterygii</taxon>
        <taxon>Teleostei</taxon>
        <taxon>Neoteleostei</taxon>
        <taxon>Acanthomorphata</taxon>
        <taxon>Eupercaria</taxon>
        <taxon>Perciformes</taxon>
        <taxon>Cottioidei</taxon>
        <taxon>Cottales</taxon>
        <taxon>Liparidae</taxon>
        <taxon>Liparis</taxon>
    </lineage>
</organism>